<feature type="compositionally biased region" description="Basic and acidic residues" evidence="4">
    <location>
        <begin position="128"/>
        <end position="141"/>
    </location>
</feature>
<dbReference type="EMBL" id="ASPP01014012">
    <property type="protein sequence ID" value="ETO19117.1"/>
    <property type="molecule type" value="Genomic_DNA"/>
</dbReference>
<feature type="region of interest" description="Disordered" evidence="4">
    <location>
        <begin position="109"/>
        <end position="160"/>
    </location>
</feature>
<feature type="domain" description="Methyltransferase type 11" evidence="5">
    <location>
        <begin position="233"/>
        <end position="317"/>
    </location>
</feature>
<dbReference type="SUPFAM" id="SSF53335">
    <property type="entry name" value="S-adenosyl-L-methionine-dependent methyltransferases"/>
    <property type="match status" value="1"/>
</dbReference>
<sequence length="680" mass="78447">MNENNTLDFRSNQANIYDTSQFSKLEDLLNAVQKELTELKKDSTGPMDDKPDVNVNVNLNVSVNGNNHNSESGNSNGNGNGNGNVEGLSSFIVANTGIAAAIATTPLLGWPSGASTGNKSDSMAVMTTEKDNEKQNKNNSHDKRKTSKPETSAPGSSSSQQWEIKARYCDKAYWDHLYQNYPLRSSSPVGGNTNSNEENGQHFEWFCRYEDMRTMLEAKLGELFGLNKDIRILEIGCGISDLASNLVIHSKYNDITCVDFCDRGIDLVKNLNKKKFGDSALFPNTFQDNIHRLQTCIKYHCQDVRNLDFQDNSFDVYKFTEFYTITVRDRFFFLLRIWNFKKKCLFDTGIFVIVTSRSSSKRLEFVSELNQKEKISLPVTFLIIQFWFGFVHRGQFKFITYTYANEILQSLLLEYAQSQSLKSINILFFVVLYVSPILSAFFAEDFIGNGLICYFLIEDEKITTSTFANRDRQNKERILCLFLNLKDCEGDKVFDKKIYNFRFEPFKCQHTNEKILCPKPRRNTQNPKKKQFYNVKQKQTERLKLIAKGKKTYNVCRWAVTIGVSFNFTQEQPKLQQIRSDKAKKKENYLCGISAHYQFIPDIRRYMFTQALQPADIISSFIDNTQMDYIASIVDVFDLLFFFFSKGYCDRKSKQTTQRIRNYSVFPKVVILSIFDMFGN</sequence>
<dbReference type="Gene3D" id="3.40.50.150">
    <property type="entry name" value="Vaccinia Virus protein VP39"/>
    <property type="match status" value="1"/>
</dbReference>
<evidence type="ECO:0000313" key="7">
    <source>
        <dbReference type="Proteomes" id="UP000023152"/>
    </source>
</evidence>
<evidence type="ECO:0000256" key="3">
    <source>
        <dbReference type="ARBA" id="ARBA00022679"/>
    </source>
</evidence>
<evidence type="ECO:0000256" key="2">
    <source>
        <dbReference type="ARBA" id="ARBA00022603"/>
    </source>
</evidence>
<dbReference type="OrthoDB" id="411785at2759"/>
<dbReference type="GO" id="GO:0032259">
    <property type="term" value="P:methylation"/>
    <property type="evidence" value="ECO:0007669"/>
    <property type="project" value="UniProtKB-KW"/>
</dbReference>
<dbReference type="GO" id="GO:0008757">
    <property type="term" value="F:S-adenosylmethionine-dependent methyltransferase activity"/>
    <property type="evidence" value="ECO:0007669"/>
    <property type="project" value="InterPro"/>
</dbReference>
<evidence type="ECO:0000313" key="6">
    <source>
        <dbReference type="EMBL" id="ETO19117.1"/>
    </source>
</evidence>
<reference evidence="6 7" key="1">
    <citation type="journal article" date="2013" name="Curr. Biol.">
        <title>The Genome of the Foraminiferan Reticulomyxa filosa.</title>
        <authorList>
            <person name="Glockner G."/>
            <person name="Hulsmann N."/>
            <person name="Schleicher M."/>
            <person name="Noegel A.A."/>
            <person name="Eichinger L."/>
            <person name="Gallinger C."/>
            <person name="Pawlowski J."/>
            <person name="Sierra R."/>
            <person name="Euteneuer U."/>
            <person name="Pillet L."/>
            <person name="Moustafa A."/>
            <person name="Platzer M."/>
            <person name="Groth M."/>
            <person name="Szafranski K."/>
            <person name="Schliwa M."/>
        </authorList>
    </citation>
    <scope>NUCLEOTIDE SEQUENCE [LARGE SCALE GENOMIC DNA]</scope>
</reference>
<dbReference type="InterPro" id="IPR013216">
    <property type="entry name" value="Methyltransf_11"/>
</dbReference>
<name>X6N1A8_RETFI</name>
<keyword evidence="7" id="KW-1185">Reference proteome</keyword>
<feature type="compositionally biased region" description="Low complexity" evidence="4">
    <location>
        <begin position="61"/>
        <end position="75"/>
    </location>
</feature>
<dbReference type="Proteomes" id="UP000023152">
    <property type="component" value="Unassembled WGS sequence"/>
</dbReference>
<feature type="region of interest" description="Disordered" evidence="4">
    <location>
        <begin position="61"/>
        <end position="82"/>
    </location>
</feature>
<comment type="similarity">
    <text evidence="1">Belongs to the methyltransferase superfamily.</text>
</comment>
<comment type="caution">
    <text evidence="6">The sequence shown here is derived from an EMBL/GenBank/DDBJ whole genome shotgun (WGS) entry which is preliminary data.</text>
</comment>
<organism evidence="6 7">
    <name type="scientific">Reticulomyxa filosa</name>
    <dbReference type="NCBI Taxonomy" id="46433"/>
    <lineage>
        <taxon>Eukaryota</taxon>
        <taxon>Sar</taxon>
        <taxon>Rhizaria</taxon>
        <taxon>Retaria</taxon>
        <taxon>Foraminifera</taxon>
        <taxon>Monothalamids</taxon>
        <taxon>Reticulomyxidae</taxon>
        <taxon>Reticulomyxa</taxon>
    </lineage>
</organism>
<dbReference type="PANTHER" id="PTHR12176:SF83">
    <property type="entry name" value="CITRATE SYNTHASE-LYSINE N-METHYLTRANSFERASE CSKMT, MITOCHONDRIAL"/>
    <property type="match status" value="1"/>
</dbReference>
<dbReference type="PANTHER" id="PTHR12176">
    <property type="entry name" value="SAM-DEPENDENT METHYLTRANSFERASE SUPERFAMILY PROTEIN"/>
    <property type="match status" value="1"/>
</dbReference>
<gene>
    <name evidence="6" type="ORF">RFI_18123</name>
</gene>
<keyword evidence="2" id="KW-0489">Methyltransferase</keyword>
<evidence type="ECO:0000259" key="5">
    <source>
        <dbReference type="Pfam" id="PF08241"/>
    </source>
</evidence>
<evidence type="ECO:0000256" key="4">
    <source>
        <dbReference type="SAM" id="MobiDB-lite"/>
    </source>
</evidence>
<dbReference type="AlphaFoldDB" id="X6N1A8"/>
<accession>X6N1A8</accession>
<feature type="compositionally biased region" description="Polar residues" evidence="4">
    <location>
        <begin position="149"/>
        <end position="160"/>
    </location>
</feature>
<protein>
    <recommendedName>
        <fullName evidence="5">Methyltransferase type 11 domain-containing protein</fullName>
    </recommendedName>
</protein>
<dbReference type="InterPro" id="IPR051419">
    <property type="entry name" value="Lys/N-term_MeTrsfase_sf"/>
</dbReference>
<dbReference type="InterPro" id="IPR029063">
    <property type="entry name" value="SAM-dependent_MTases_sf"/>
</dbReference>
<proteinExistence type="inferred from homology"/>
<evidence type="ECO:0000256" key="1">
    <source>
        <dbReference type="ARBA" id="ARBA00008361"/>
    </source>
</evidence>
<dbReference type="Pfam" id="PF08241">
    <property type="entry name" value="Methyltransf_11"/>
    <property type="match status" value="1"/>
</dbReference>
<keyword evidence="3" id="KW-0808">Transferase</keyword>